<organism evidence="1 2">
    <name type="scientific">Chitinophaga agri</name>
    <dbReference type="NCBI Taxonomy" id="2703787"/>
    <lineage>
        <taxon>Bacteria</taxon>
        <taxon>Pseudomonadati</taxon>
        <taxon>Bacteroidota</taxon>
        <taxon>Chitinophagia</taxon>
        <taxon>Chitinophagales</taxon>
        <taxon>Chitinophagaceae</taxon>
        <taxon>Chitinophaga</taxon>
    </lineage>
</organism>
<accession>A0A6B9ZC08</accession>
<dbReference type="Proteomes" id="UP000476411">
    <property type="component" value="Chromosome"/>
</dbReference>
<evidence type="ECO:0000313" key="2">
    <source>
        <dbReference type="Proteomes" id="UP000476411"/>
    </source>
</evidence>
<protein>
    <submittedName>
        <fullName evidence="1">Uncharacterized protein</fullName>
    </submittedName>
</protein>
<dbReference type="AlphaFoldDB" id="A0A6B9ZC08"/>
<evidence type="ECO:0000313" key="1">
    <source>
        <dbReference type="EMBL" id="QHS59697.1"/>
    </source>
</evidence>
<gene>
    <name evidence="1" type="ORF">GWR21_08860</name>
</gene>
<reference evidence="1 2" key="1">
    <citation type="submission" date="2020-01" db="EMBL/GenBank/DDBJ databases">
        <title>Complete genome sequence of Chitinophaga sp. H33E-04 isolated from quinoa roots.</title>
        <authorList>
            <person name="Weon H.-Y."/>
            <person name="Lee S.A."/>
        </authorList>
    </citation>
    <scope>NUCLEOTIDE SEQUENCE [LARGE SCALE GENOMIC DNA]</scope>
    <source>
        <strain evidence="1 2">H33E-04</strain>
    </source>
</reference>
<dbReference type="RefSeq" id="WP_162331392.1">
    <property type="nucleotide sequence ID" value="NZ_CP048113.1"/>
</dbReference>
<dbReference type="EMBL" id="CP048113">
    <property type="protein sequence ID" value="QHS59697.1"/>
    <property type="molecule type" value="Genomic_DNA"/>
</dbReference>
<name>A0A6B9ZC08_9BACT</name>
<sequence length="434" mass="49676">MKIHLISSTAGTSGAGLKGNLHYFNRLIEHTLQVSGFQSSFERMSLDLAYPPMYISAGIVGMEVQFNTNYATLPYSNINRRYKSISIKLEAPEFSEHFQKAASLEHSHRFDIEASYKDIPETALAHILIDKYRAALDILQPELKKGDVFDIAAFRRVLSAIKEKISPEYLEMVSKEQTISAQQDMLNKTERKRQERMDRVMAATTLIRDIRMYFSYQLPQRLFYLSRYTDLVLRQLISKDFKCPGYHHLYISIGNTREEALKKTIVAENWFTYGVAVLKEAALIKADPEEQHTLYLHALQEGLLDIAHLDKLSTEKIREAVREAKEIGVLSETLFKAKENNKIVFAISTRTILGGTAEEIFFTIHDKSTGRTARWKFGEENIYVIGGWFGTINVTNKKITIKPRAHMDLVLKGKQKITEIDVEKELADRMKLGA</sequence>
<proteinExistence type="predicted"/>
<keyword evidence="2" id="KW-1185">Reference proteome</keyword>
<dbReference type="KEGG" id="chih:GWR21_08860"/>